<dbReference type="RefSeq" id="WP_005869272.1">
    <property type="nucleotide sequence ID" value="NZ_ACYG01000005.1"/>
</dbReference>
<feature type="signal peptide" evidence="2">
    <location>
        <begin position="1"/>
        <end position="33"/>
    </location>
</feature>
<dbReference type="AlphaFoldDB" id="C8PEA0"/>
<evidence type="ECO:0000313" key="3">
    <source>
        <dbReference type="EMBL" id="EEV18973.1"/>
    </source>
</evidence>
<evidence type="ECO:0000313" key="4">
    <source>
        <dbReference type="Proteomes" id="UP000005709"/>
    </source>
</evidence>
<keyword evidence="1" id="KW-0812">Transmembrane</keyword>
<sequence length="79" mass="8054">MKKLSFLKEKLCSAKAKLYLASCVGFSAMNASAAGIALDPATGAVSGDLDKTTFFGVAGAVLVLLGVMFGVKKGLALLR</sequence>
<evidence type="ECO:0000256" key="2">
    <source>
        <dbReference type="SAM" id="SignalP"/>
    </source>
</evidence>
<keyword evidence="1" id="KW-0472">Membrane</keyword>
<keyword evidence="4" id="KW-1185">Reference proteome</keyword>
<evidence type="ECO:0000256" key="1">
    <source>
        <dbReference type="SAM" id="Phobius"/>
    </source>
</evidence>
<gene>
    <name evidence="3" type="ORF">CAMGR0001_2451</name>
</gene>
<dbReference type="Proteomes" id="UP000005709">
    <property type="component" value="Unassembled WGS sequence"/>
</dbReference>
<feature type="chain" id="PRO_5002989136" evidence="2">
    <location>
        <begin position="34"/>
        <end position="79"/>
    </location>
</feature>
<keyword evidence="2" id="KW-0732">Signal</keyword>
<keyword evidence="1" id="KW-1133">Transmembrane helix</keyword>
<protein>
    <submittedName>
        <fullName evidence="3">Uncharacterized protein</fullName>
    </submittedName>
</protein>
<reference evidence="3 4" key="1">
    <citation type="submission" date="2009-07" db="EMBL/GenBank/DDBJ databases">
        <authorList>
            <person name="Madupu R."/>
            <person name="Sebastian Y."/>
            <person name="Durkin A.S."/>
            <person name="Torralba M."/>
            <person name="Methe B."/>
            <person name="Sutton G.G."/>
            <person name="Strausberg R.L."/>
            <person name="Nelson K.E."/>
        </authorList>
    </citation>
    <scope>NUCLEOTIDE SEQUENCE [LARGE SCALE GENOMIC DNA]</scope>
    <source>
        <strain evidence="3 4">RM3268</strain>
    </source>
</reference>
<name>C8PEA0_9BACT</name>
<feature type="transmembrane region" description="Helical" evidence="1">
    <location>
        <begin position="53"/>
        <end position="71"/>
    </location>
</feature>
<accession>C8PEA0</accession>
<proteinExistence type="predicted"/>
<organism evidence="3 4">
    <name type="scientific">Campylobacter gracilis RM3268</name>
    <dbReference type="NCBI Taxonomy" id="553220"/>
    <lineage>
        <taxon>Bacteria</taxon>
        <taxon>Pseudomonadati</taxon>
        <taxon>Campylobacterota</taxon>
        <taxon>Epsilonproteobacteria</taxon>
        <taxon>Campylobacterales</taxon>
        <taxon>Campylobacteraceae</taxon>
        <taxon>Campylobacter</taxon>
    </lineage>
</organism>
<dbReference type="EMBL" id="ACYG01000005">
    <property type="protein sequence ID" value="EEV18973.1"/>
    <property type="molecule type" value="Genomic_DNA"/>
</dbReference>
<comment type="caution">
    <text evidence="3">The sequence shown here is derived from an EMBL/GenBank/DDBJ whole genome shotgun (WGS) entry which is preliminary data.</text>
</comment>